<organism evidence="3">
    <name type="scientific">Caldithrix abyssi</name>
    <dbReference type="NCBI Taxonomy" id="187145"/>
    <lineage>
        <taxon>Bacteria</taxon>
        <taxon>Pseudomonadati</taxon>
        <taxon>Calditrichota</taxon>
        <taxon>Calditrichia</taxon>
        <taxon>Calditrichales</taxon>
        <taxon>Calditrichaceae</taxon>
        <taxon>Caldithrix</taxon>
    </lineage>
</organism>
<feature type="chain" id="PRO_5031199807" description="Aminopeptidase" evidence="2">
    <location>
        <begin position="20"/>
        <end position="390"/>
    </location>
</feature>
<comment type="similarity">
    <text evidence="1">Belongs to the peptidase C1 family.</text>
</comment>
<dbReference type="PIRSF" id="PIRSF005700">
    <property type="entry name" value="PepC"/>
    <property type="match status" value="1"/>
</dbReference>
<keyword evidence="1" id="KW-0378">Hydrolase</keyword>
<evidence type="ECO:0000256" key="1">
    <source>
        <dbReference type="PIRNR" id="PIRNR005700"/>
    </source>
</evidence>
<proteinExistence type="inferred from homology"/>
<dbReference type="Pfam" id="PF03051">
    <property type="entry name" value="Peptidase_C1_2"/>
    <property type="match status" value="1"/>
</dbReference>
<dbReference type="Gene3D" id="3.90.70.10">
    <property type="entry name" value="Cysteine proteinases"/>
    <property type="match status" value="1"/>
</dbReference>
<evidence type="ECO:0000313" key="3">
    <source>
        <dbReference type="EMBL" id="HGY54531.1"/>
    </source>
</evidence>
<dbReference type="SUPFAM" id="SSF54001">
    <property type="entry name" value="Cysteine proteinases"/>
    <property type="match status" value="1"/>
</dbReference>
<dbReference type="GO" id="GO:0006508">
    <property type="term" value="P:proteolysis"/>
    <property type="evidence" value="ECO:0007669"/>
    <property type="project" value="UniProtKB-KW"/>
</dbReference>
<keyword evidence="1" id="KW-0788">Thiol protease</keyword>
<protein>
    <recommendedName>
        <fullName evidence="1">Aminopeptidase</fullName>
    </recommendedName>
</protein>
<keyword evidence="2" id="KW-0732">Signal</keyword>
<dbReference type="AlphaFoldDB" id="A0A7V4TY10"/>
<dbReference type="InterPro" id="IPR000169">
    <property type="entry name" value="Pept_cys_AS"/>
</dbReference>
<comment type="caution">
    <text evidence="3">The sequence shown here is derived from an EMBL/GenBank/DDBJ whole genome shotgun (WGS) entry which is preliminary data.</text>
</comment>
<dbReference type="InterPro" id="IPR038765">
    <property type="entry name" value="Papain-like_cys_pep_sf"/>
</dbReference>
<reference evidence="3" key="1">
    <citation type="journal article" date="2020" name="mSystems">
        <title>Genome- and Community-Level Interaction Insights into Carbon Utilization and Element Cycling Functions of Hydrothermarchaeota in Hydrothermal Sediment.</title>
        <authorList>
            <person name="Zhou Z."/>
            <person name="Liu Y."/>
            <person name="Xu W."/>
            <person name="Pan J."/>
            <person name="Luo Z.H."/>
            <person name="Li M."/>
        </authorList>
    </citation>
    <scope>NUCLEOTIDE SEQUENCE [LARGE SCALE GENOMIC DNA]</scope>
    <source>
        <strain evidence="3">HyVt-577</strain>
    </source>
</reference>
<sequence length="390" mass="45802">MKPVVLLTLTLFYLTALFAQDKAFYEKKFIWDKEREILSGDFASVDKPTMDEFTTRVFHFPPVRQDTTGTCWSYSTISFLESEIYRLHKKKIKLSEMYVAYWEYVEKARRFIREKGNSAFAQGSESDLALQRIKQYGIVPLSAYTGLINGKAKHNHDPMFREMKNYLMFIKENGYWDEDVALTTIKSIMNKHIGQPPVSFEYEGKTYTPETFRDQACRINPDDYVEFLSTIKYDFFTKCEFDVPDNWNHSENYYNIPLPLFYDTIKRVIKEGYSVVIGGDVSEAGKYGWEDIAIIVPWDIAQKDINQYSREFRIYNKTTTDDHGIHLVGYTSHGDHDWYLIKDSGSSAHYGKYKGYYFFRDDFIKLKMLGFCVHKDAVKDVLAKFKTDEK</sequence>
<accession>A0A7V4TY10</accession>
<keyword evidence="1" id="KW-0645">Protease</keyword>
<evidence type="ECO:0000256" key="2">
    <source>
        <dbReference type="SAM" id="SignalP"/>
    </source>
</evidence>
<gene>
    <name evidence="3" type="ORF">ENK44_02400</name>
</gene>
<dbReference type="GO" id="GO:0070005">
    <property type="term" value="F:cysteine-type aminopeptidase activity"/>
    <property type="evidence" value="ECO:0007669"/>
    <property type="project" value="InterPro"/>
</dbReference>
<keyword evidence="1" id="KW-0031">Aminopeptidase</keyword>
<dbReference type="PROSITE" id="PS00139">
    <property type="entry name" value="THIOL_PROTEASE_CYS"/>
    <property type="match status" value="1"/>
</dbReference>
<feature type="signal peptide" evidence="2">
    <location>
        <begin position="1"/>
        <end position="19"/>
    </location>
</feature>
<dbReference type="Proteomes" id="UP000885779">
    <property type="component" value="Unassembled WGS sequence"/>
</dbReference>
<dbReference type="InterPro" id="IPR004134">
    <property type="entry name" value="Peptidase_C1B"/>
</dbReference>
<dbReference type="EMBL" id="DRQG01000022">
    <property type="protein sequence ID" value="HGY54531.1"/>
    <property type="molecule type" value="Genomic_DNA"/>
</dbReference>
<name>A0A7V4TY10_CALAY</name>